<feature type="transmembrane region" description="Helical" evidence="1">
    <location>
        <begin position="291"/>
        <end position="322"/>
    </location>
</feature>
<feature type="transmembrane region" description="Helical" evidence="1">
    <location>
        <begin position="413"/>
        <end position="434"/>
    </location>
</feature>
<evidence type="ECO:0000259" key="2">
    <source>
        <dbReference type="Pfam" id="PF07158"/>
    </source>
</evidence>
<comment type="caution">
    <text evidence="3">The sequence shown here is derived from an EMBL/GenBank/DDBJ whole genome shotgun (WGS) entry which is preliminary data.</text>
</comment>
<dbReference type="AlphaFoldDB" id="A0A7K1LIV0"/>
<protein>
    <submittedName>
        <fullName evidence="3">C4-dicarboxylate ABC transporter</fullName>
    </submittedName>
</protein>
<organism evidence="3 4">
    <name type="scientific">Rothia koreensis</name>
    <dbReference type="NCBI Taxonomy" id="592378"/>
    <lineage>
        <taxon>Bacteria</taxon>
        <taxon>Bacillati</taxon>
        <taxon>Actinomycetota</taxon>
        <taxon>Actinomycetes</taxon>
        <taxon>Micrococcales</taxon>
        <taxon>Micrococcaceae</taxon>
        <taxon>Rothia</taxon>
    </lineage>
</organism>
<gene>
    <name evidence="3" type="ORF">GMA10_07380</name>
</gene>
<keyword evidence="1" id="KW-0812">Transmembrane</keyword>
<name>A0A7K1LIV0_9MICC</name>
<keyword evidence="1" id="KW-0472">Membrane</keyword>
<feature type="transmembrane region" description="Helical" evidence="1">
    <location>
        <begin position="114"/>
        <end position="138"/>
    </location>
</feature>
<dbReference type="Proteomes" id="UP000462152">
    <property type="component" value="Unassembled WGS sequence"/>
</dbReference>
<dbReference type="EMBL" id="WOGT01000003">
    <property type="protein sequence ID" value="MUN55030.1"/>
    <property type="molecule type" value="Genomic_DNA"/>
</dbReference>
<feature type="transmembrane region" description="Helical" evidence="1">
    <location>
        <begin position="454"/>
        <end position="477"/>
    </location>
</feature>
<keyword evidence="4" id="KW-1185">Reference proteome</keyword>
<accession>A0A7K1LIV0</accession>
<feature type="transmembrane region" description="Helical" evidence="1">
    <location>
        <begin position="58"/>
        <end position="78"/>
    </location>
</feature>
<reference evidence="3 4" key="1">
    <citation type="submission" date="2019-12" db="EMBL/GenBank/DDBJ databases">
        <authorList>
            <person name="Li J."/>
            <person name="Shi Y."/>
            <person name="Xu G."/>
            <person name="Xiao D."/>
            <person name="Ran X."/>
        </authorList>
    </citation>
    <scope>NUCLEOTIDE SEQUENCE [LARGE SCALE GENOMIC DNA]</scope>
    <source>
        <strain evidence="3 4">JCM 15915</strain>
    </source>
</reference>
<evidence type="ECO:0000313" key="3">
    <source>
        <dbReference type="EMBL" id="MUN55030.1"/>
    </source>
</evidence>
<dbReference type="Pfam" id="PF07158">
    <property type="entry name" value="MatC_N"/>
    <property type="match status" value="1"/>
</dbReference>
<keyword evidence="1" id="KW-1133">Transmembrane helix</keyword>
<feature type="transmembrane region" description="Helical" evidence="1">
    <location>
        <begin position="158"/>
        <end position="185"/>
    </location>
</feature>
<feature type="domain" description="Dicarboxylate carrier MatC N-terminal" evidence="2">
    <location>
        <begin position="64"/>
        <end position="205"/>
    </location>
</feature>
<evidence type="ECO:0000256" key="1">
    <source>
        <dbReference type="SAM" id="Phobius"/>
    </source>
</evidence>
<sequence length="479" mass="50148">MPRRSVSADTVTWASPPIVPHEESGIRLRASNRLNSSLVRANGPERPSPSSTLTLERFLTLPQTVSLVLLILVLIGAVWKKINIGILSLCATFVLLIVSGASADEVYKSFPADLVVLIIGVSLMFSHLELSGAIRWIINGVFTLVGPRHGLIPWVGFLLGGFLSTVGIFSTGPVAILVPIIAFVSVTYPGTYLINALGVIMGAIGLGMSPLNPTGATLQHLASKAGVSYSGWGLWLVAVVVTAVALAALQVLFRNLAKRGKALVEPRASQVEEGAGSSSESINTAYAVASIIGLVLFVVCVIAFGFDVGLTAMAVTAVLQLIFHPEQKEMLGRVPWGATLLIGGLLTYLGLLESVGTIDSIQNSMSGVASGAILLLVLAYLTAVLCNVESSALGVLSLTMPLVFGFFADSPHIFWIVAAVAVPSGLMVMNPIHIAGTLVVANAQQDKQNDVFRMFLATSLGMTIVVPGILAVIPLALGL</sequence>
<evidence type="ECO:0000313" key="4">
    <source>
        <dbReference type="Proteomes" id="UP000462152"/>
    </source>
</evidence>
<feature type="transmembrane region" description="Helical" evidence="1">
    <location>
        <begin position="84"/>
        <end position="102"/>
    </location>
</feature>
<proteinExistence type="predicted"/>
<feature type="transmembrane region" description="Helical" evidence="1">
    <location>
        <begin position="364"/>
        <end position="385"/>
    </location>
</feature>
<feature type="transmembrane region" description="Helical" evidence="1">
    <location>
        <begin position="232"/>
        <end position="253"/>
    </location>
</feature>
<feature type="transmembrane region" description="Helical" evidence="1">
    <location>
        <begin position="334"/>
        <end position="352"/>
    </location>
</feature>
<feature type="transmembrane region" description="Helical" evidence="1">
    <location>
        <begin position="192"/>
        <end position="212"/>
    </location>
</feature>
<dbReference type="InterPro" id="IPR009827">
    <property type="entry name" value="MatC_N"/>
</dbReference>